<dbReference type="AlphaFoldDB" id="K0RMY9"/>
<sequence length="260" mass="29521">VLLCLDKVNLIMGIRGSKFNFAQSTCAAVQTDAWEQVYRPSMGPWPNKPAGFEVCQAAQKPEISARKQGAAVEVEEDTDAWEQVYRPAIGPWHSPDLQDLRWGFDFSLRSMLLHTWSGLADHFHGQNCSDSKTIWKESVFADAGWWAQLPGYWWFVPIHAFGSFIVGFEVGKARLPKGLRWRPLGARHDGHEKADMILWWRFRSGRVITVEGARSIPWIPEIGADVFGSPIRPRIMEYGVTIDVDSEVRWLGSKLLVSLR</sequence>
<evidence type="ECO:0000313" key="2">
    <source>
        <dbReference type="Proteomes" id="UP000266841"/>
    </source>
</evidence>
<feature type="non-terminal residue" evidence="1">
    <location>
        <position position="1"/>
    </location>
</feature>
<organism evidence="1 2">
    <name type="scientific">Thalassiosira oceanica</name>
    <name type="common">Marine diatom</name>
    <dbReference type="NCBI Taxonomy" id="159749"/>
    <lineage>
        <taxon>Eukaryota</taxon>
        <taxon>Sar</taxon>
        <taxon>Stramenopiles</taxon>
        <taxon>Ochrophyta</taxon>
        <taxon>Bacillariophyta</taxon>
        <taxon>Coscinodiscophyceae</taxon>
        <taxon>Thalassiosirophycidae</taxon>
        <taxon>Thalassiosirales</taxon>
        <taxon>Thalassiosiraceae</taxon>
        <taxon>Thalassiosira</taxon>
    </lineage>
</organism>
<protein>
    <submittedName>
        <fullName evidence="1">Uncharacterized protein</fullName>
    </submittedName>
</protein>
<evidence type="ECO:0000313" key="1">
    <source>
        <dbReference type="EMBL" id="EJK55113.1"/>
    </source>
</evidence>
<gene>
    <name evidence="1" type="ORF">THAOC_25186</name>
</gene>
<reference evidence="1 2" key="1">
    <citation type="journal article" date="2012" name="Genome Biol.">
        <title>Genome and low-iron response of an oceanic diatom adapted to chronic iron limitation.</title>
        <authorList>
            <person name="Lommer M."/>
            <person name="Specht M."/>
            <person name="Roy A.S."/>
            <person name="Kraemer L."/>
            <person name="Andreson R."/>
            <person name="Gutowska M.A."/>
            <person name="Wolf J."/>
            <person name="Bergner S.V."/>
            <person name="Schilhabel M.B."/>
            <person name="Klostermeier U.C."/>
            <person name="Beiko R.G."/>
            <person name="Rosenstiel P."/>
            <person name="Hippler M."/>
            <person name="Laroche J."/>
        </authorList>
    </citation>
    <scope>NUCLEOTIDE SEQUENCE [LARGE SCALE GENOMIC DNA]</scope>
    <source>
        <strain evidence="1 2">CCMP1005</strain>
    </source>
</reference>
<accession>K0RMY9</accession>
<comment type="caution">
    <text evidence="1">The sequence shown here is derived from an EMBL/GenBank/DDBJ whole genome shotgun (WGS) entry which is preliminary data.</text>
</comment>
<dbReference type="EMBL" id="AGNL01034706">
    <property type="protein sequence ID" value="EJK55113.1"/>
    <property type="molecule type" value="Genomic_DNA"/>
</dbReference>
<proteinExistence type="predicted"/>
<dbReference type="Proteomes" id="UP000266841">
    <property type="component" value="Unassembled WGS sequence"/>
</dbReference>
<keyword evidence="2" id="KW-1185">Reference proteome</keyword>
<name>K0RMY9_THAOC</name>